<keyword evidence="4" id="KW-1133">Transmembrane helix</keyword>
<feature type="domain" description="Strictosidine synthase conserved region" evidence="5">
    <location>
        <begin position="172"/>
        <end position="258"/>
    </location>
</feature>
<proteinExistence type="inferred from homology"/>
<dbReference type="InterPro" id="IPR011042">
    <property type="entry name" value="6-blade_b-propeller_TolB-like"/>
</dbReference>
<dbReference type="Proteomes" id="UP000789524">
    <property type="component" value="Unassembled WGS sequence"/>
</dbReference>
<dbReference type="Gene3D" id="2.120.10.30">
    <property type="entry name" value="TolB, C-terminal domain"/>
    <property type="match status" value="1"/>
</dbReference>
<comment type="caution">
    <text evidence="6">The sequence shown here is derived from an EMBL/GenBank/DDBJ whole genome shotgun (WGS) entry which is preliminary data.</text>
</comment>
<dbReference type="PANTHER" id="PTHR10426">
    <property type="entry name" value="STRICTOSIDINE SYNTHASE-RELATED"/>
    <property type="match status" value="1"/>
</dbReference>
<dbReference type="InterPro" id="IPR018119">
    <property type="entry name" value="Strictosidine_synth_cons-reg"/>
</dbReference>
<evidence type="ECO:0000256" key="4">
    <source>
        <dbReference type="SAM" id="Phobius"/>
    </source>
</evidence>
<dbReference type="Pfam" id="PF20067">
    <property type="entry name" value="SSL_N"/>
    <property type="match status" value="1"/>
</dbReference>
<protein>
    <submittedName>
        <fullName evidence="6">(African queen) hypothetical protein</fullName>
    </submittedName>
</protein>
<organism evidence="6 7">
    <name type="scientific">Danaus chrysippus</name>
    <name type="common">African queen</name>
    <dbReference type="NCBI Taxonomy" id="151541"/>
    <lineage>
        <taxon>Eukaryota</taxon>
        <taxon>Metazoa</taxon>
        <taxon>Ecdysozoa</taxon>
        <taxon>Arthropoda</taxon>
        <taxon>Hexapoda</taxon>
        <taxon>Insecta</taxon>
        <taxon>Pterygota</taxon>
        <taxon>Neoptera</taxon>
        <taxon>Endopterygota</taxon>
        <taxon>Lepidoptera</taxon>
        <taxon>Glossata</taxon>
        <taxon>Ditrysia</taxon>
        <taxon>Papilionoidea</taxon>
        <taxon>Nymphalidae</taxon>
        <taxon>Danainae</taxon>
        <taxon>Danaini</taxon>
        <taxon>Danaina</taxon>
        <taxon>Danaus</taxon>
        <taxon>Anosia</taxon>
    </lineage>
</organism>
<keyword evidence="4" id="KW-0472">Membrane</keyword>
<evidence type="ECO:0000313" key="7">
    <source>
        <dbReference type="Proteomes" id="UP000789524"/>
    </source>
</evidence>
<keyword evidence="7" id="KW-1185">Reference proteome</keyword>
<dbReference type="AlphaFoldDB" id="A0A8J2QLU5"/>
<dbReference type="OrthoDB" id="5307922at2759"/>
<accession>A0A8J2QLU5</accession>
<reference evidence="6" key="1">
    <citation type="submission" date="2021-09" db="EMBL/GenBank/DDBJ databases">
        <authorList>
            <person name="Martin H S."/>
        </authorList>
    </citation>
    <scope>NUCLEOTIDE SEQUENCE</scope>
</reference>
<dbReference type="GO" id="GO:0012505">
    <property type="term" value="C:endomembrane system"/>
    <property type="evidence" value="ECO:0007669"/>
    <property type="project" value="TreeGrafter"/>
</dbReference>
<evidence type="ECO:0000313" key="6">
    <source>
        <dbReference type="EMBL" id="CAG9565522.1"/>
    </source>
</evidence>
<comment type="similarity">
    <text evidence="1">Belongs to the strictosidine synthase family.</text>
</comment>
<dbReference type="EMBL" id="CAKASE010000053">
    <property type="protein sequence ID" value="CAG9565522.1"/>
    <property type="molecule type" value="Genomic_DNA"/>
</dbReference>
<dbReference type="PANTHER" id="PTHR10426:SF88">
    <property type="entry name" value="ADIPOCYTE PLASMA MEMBRANE-ASSOCIATED PROTEIN HEMOMUCIN-RELATED"/>
    <property type="match status" value="1"/>
</dbReference>
<evidence type="ECO:0000256" key="2">
    <source>
        <dbReference type="ARBA" id="ARBA00022553"/>
    </source>
</evidence>
<keyword evidence="2" id="KW-0597">Phosphoprotein</keyword>
<sequence>MGLIIGMFKLILRIILVLSALAAFILLIPNLPPYTKFTSIKVEPTLERSGSLAYNNILNQPAQLYKDKLLGPECFQVWNDELYTSLATGEIVKLSRGRHVTFVTKIGQPCTGLTQEHICGRPLGFVIDEKKKNLIVADAYYGIWKVSLESDKKQLLVSPNVAIDGTVPMLFNSVALASNGDIYWTHSSSDFHLKDGVFAIFSDPSGRLLHYNPAKNESKVLLDDLWFANGLAISPDNQFVVVAETSRYKLTKYYISGPKKGKSEVFVSGLPVMIELTVPWETNIPKDHTIKVNKYYELTNELTRNRFVVDLYAVEVGARGITAKSLYNLLKDLGLSRTHINAFLERIPKAALVGSFQIWLGRERSLDSGGERITRVS</sequence>
<keyword evidence="3" id="KW-0325">Glycoprotein</keyword>
<keyword evidence="4" id="KW-0812">Transmembrane</keyword>
<dbReference type="SUPFAM" id="SSF63829">
    <property type="entry name" value="Calcium-dependent phosphotriesterase"/>
    <property type="match status" value="1"/>
</dbReference>
<evidence type="ECO:0000259" key="5">
    <source>
        <dbReference type="Pfam" id="PF03088"/>
    </source>
</evidence>
<feature type="transmembrane region" description="Helical" evidence="4">
    <location>
        <begin position="12"/>
        <end position="31"/>
    </location>
</feature>
<evidence type="ECO:0000256" key="3">
    <source>
        <dbReference type="ARBA" id="ARBA00023180"/>
    </source>
</evidence>
<evidence type="ECO:0000256" key="1">
    <source>
        <dbReference type="ARBA" id="ARBA00009191"/>
    </source>
</evidence>
<name>A0A8J2QLU5_9NEOP</name>
<dbReference type="Pfam" id="PF03088">
    <property type="entry name" value="Str_synth"/>
    <property type="match status" value="1"/>
</dbReference>
<gene>
    <name evidence="6" type="ORF">DCHRY22_LOCUS6345</name>
</gene>
<dbReference type="GO" id="GO:0016787">
    <property type="term" value="F:hydrolase activity"/>
    <property type="evidence" value="ECO:0007669"/>
    <property type="project" value="TreeGrafter"/>
</dbReference>